<dbReference type="Proteomes" id="UP000494245">
    <property type="component" value="Unassembled WGS sequence"/>
</dbReference>
<accession>A0A6V8LZ98</accession>
<reference evidence="2 3" key="2">
    <citation type="submission" date="2020-05" db="EMBL/GenBank/DDBJ databases">
        <title>Draft genome sequence of Desulfovibrio sp. strainFSS-1.</title>
        <authorList>
            <person name="Shimoshige H."/>
            <person name="Kobayashi H."/>
            <person name="Maekawa T."/>
        </authorList>
    </citation>
    <scope>NUCLEOTIDE SEQUENCE [LARGE SCALE GENOMIC DNA]</scope>
    <source>
        <strain evidence="2 3">SIID29052-01</strain>
    </source>
</reference>
<proteinExistence type="predicted"/>
<evidence type="ECO:0000313" key="2">
    <source>
        <dbReference type="EMBL" id="GFK95871.1"/>
    </source>
</evidence>
<reference evidence="2 3" key="1">
    <citation type="submission" date="2020-04" db="EMBL/GenBank/DDBJ databases">
        <authorList>
            <consortium name="Desulfovibrio sp. FSS-1 genome sequencing consortium"/>
            <person name="Shimoshige H."/>
            <person name="Kobayashi H."/>
            <person name="Maekawa T."/>
        </authorList>
    </citation>
    <scope>NUCLEOTIDE SEQUENCE [LARGE SCALE GENOMIC DNA]</scope>
    <source>
        <strain evidence="2 3">SIID29052-01</strain>
    </source>
</reference>
<feature type="compositionally biased region" description="Low complexity" evidence="1">
    <location>
        <begin position="21"/>
        <end position="30"/>
    </location>
</feature>
<comment type="caution">
    <text evidence="2">The sequence shown here is derived from an EMBL/GenBank/DDBJ whole genome shotgun (WGS) entry which is preliminary data.</text>
</comment>
<dbReference type="AlphaFoldDB" id="A0A6V8LZ98"/>
<dbReference type="EMBL" id="BLTE01000025">
    <property type="protein sequence ID" value="GFK95871.1"/>
    <property type="molecule type" value="Genomic_DNA"/>
</dbReference>
<sequence length="64" mass="6889">MRASGPWLVNSHARARRSTARSRAAAPAEQAEPDELSALKRRVKSGGAKEGDLLRYLELTGAAE</sequence>
<protein>
    <submittedName>
        <fullName evidence="2">Uncharacterized protein</fullName>
    </submittedName>
</protein>
<evidence type="ECO:0000256" key="1">
    <source>
        <dbReference type="SAM" id="MobiDB-lite"/>
    </source>
</evidence>
<organism evidence="2 3">
    <name type="scientific">Fundidesulfovibrio magnetotacticus</name>
    <dbReference type="NCBI Taxonomy" id="2730080"/>
    <lineage>
        <taxon>Bacteria</taxon>
        <taxon>Pseudomonadati</taxon>
        <taxon>Thermodesulfobacteriota</taxon>
        <taxon>Desulfovibrionia</taxon>
        <taxon>Desulfovibrionales</taxon>
        <taxon>Desulfovibrionaceae</taxon>
        <taxon>Fundidesulfovibrio</taxon>
    </lineage>
</organism>
<gene>
    <name evidence="2" type="ORF">NNJEOMEG_03744</name>
</gene>
<name>A0A6V8LZ98_9BACT</name>
<keyword evidence="3" id="KW-1185">Reference proteome</keyword>
<evidence type="ECO:0000313" key="3">
    <source>
        <dbReference type="Proteomes" id="UP000494245"/>
    </source>
</evidence>
<feature type="region of interest" description="Disordered" evidence="1">
    <location>
        <begin position="1"/>
        <end position="36"/>
    </location>
</feature>